<keyword evidence="4" id="KW-1185">Reference proteome</keyword>
<dbReference type="OrthoDB" id="9807948at2"/>
<accession>F7ZCC0</accession>
<evidence type="ECO:0000313" key="4">
    <source>
        <dbReference type="Proteomes" id="UP000001353"/>
    </source>
</evidence>
<dbReference type="STRING" id="391595.RLO149_c037800"/>
<protein>
    <submittedName>
        <fullName evidence="3">FIST signal transduction protein</fullName>
    </submittedName>
</protein>
<dbReference type="SMART" id="SM00897">
    <property type="entry name" value="FIST"/>
    <property type="match status" value="1"/>
</dbReference>
<dbReference type="HOGENOM" id="CLU_047108_1_1_5"/>
<sequence>MDSARAEPSCVRVALSRAVDAAAAARIAAQQINARDTCFVLAFVPGDRNGAVIAHSLEEALGGVPVFGCSTAGQITTEGYETDALLLLAFPKTHFRCASVLMEPLNPLSTTAAATLAQRHVQKFSHTAGWNRLGLIFTDGLSKQEDMLISALETTLGDLPIFGGSAGDGLRFEQTYVLHNGHIHHNAAVLLVLETDLPFQGIGFDHFLPGDSQMIITDADPDDRKVFEINGAPAAQEYARLVGCAVEDLSPQIFAENPLLIEYKDNHYVRAISDAGEDGALSFLAAIDDGLIMTLGQGQEIIETLQAGLDIRDAKGRRPDFILGFDCVLRKLEIEQKQLAHAVSKVLGAAHVFGFNTYGEQHCGVHMNQTLVGVAFFGPEQRALC</sequence>
<dbReference type="Pfam" id="PF10442">
    <property type="entry name" value="FIST_C"/>
    <property type="match status" value="1"/>
</dbReference>
<proteinExistence type="predicted"/>
<dbReference type="Proteomes" id="UP000001353">
    <property type="component" value="Chromosome"/>
</dbReference>
<dbReference type="PANTHER" id="PTHR40252:SF2">
    <property type="entry name" value="BLR0328 PROTEIN"/>
    <property type="match status" value="1"/>
</dbReference>
<reference evidence="3 4" key="1">
    <citation type="journal article" date="2011" name="BMC Genomics">
        <title>Comparative genome analysis and genome-guided physiological analysis of Roseobacter litoralis.</title>
        <authorList>
            <person name="Kalhoefer D."/>
            <person name="Thole S."/>
            <person name="Voget S."/>
            <person name="Lehmann R."/>
            <person name="Liesegang H."/>
            <person name="Wollher A."/>
            <person name="Daniel R."/>
            <person name="Simon M."/>
            <person name="Brinkhoff T."/>
        </authorList>
    </citation>
    <scope>NUCLEOTIDE SEQUENCE [LARGE SCALE GENOMIC DNA]</scope>
    <source>
        <strain evidence="4">ATCC 49566 / DSM 6996 / JCM 21268 / NBRC 15278 / OCh 149</strain>
    </source>
</reference>
<dbReference type="InterPro" id="IPR013702">
    <property type="entry name" value="FIST_domain_N"/>
</dbReference>
<feature type="domain" description="FIST C-domain" evidence="2">
    <location>
        <begin position="234"/>
        <end position="364"/>
    </location>
</feature>
<dbReference type="SMART" id="SM01204">
    <property type="entry name" value="FIST_C"/>
    <property type="match status" value="1"/>
</dbReference>
<dbReference type="KEGG" id="rli:RLO149_c037800"/>
<gene>
    <name evidence="3" type="ordered locus">RLO149_c037800</name>
</gene>
<name>F7ZCC0_ROSLO</name>
<organism evidence="3 4">
    <name type="scientific">Roseobacter litoralis (strain ATCC 49566 / DSM 6996 / JCM 21268 / NBRC 15278 / OCh 149)</name>
    <dbReference type="NCBI Taxonomy" id="391595"/>
    <lineage>
        <taxon>Bacteria</taxon>
        <taxon>Pseudomonadati</taxon>
        <taxon>Pseudomonadota</taxon>
        <taxon>Alphaproteobacteria</taxon>
        <taxon>Rhodobacterales</taxon>
        <taxon>Roseobacteraceae</taxon>
        <taxon>Roseobacter</taxon>
    </lineage>
</organism>
<feature type="domain" description="FIST" evidence="1">
    <location>
        <begin position="36"/>
        <end position="233"/>
    </location>
</feature>
<dbReference type="EMBL" id="CP002623">
    <property type="protein sequence ID" value="AEI95693.1"/>
    <property type="molecule type" value="Genomic_DNA"/>
</dbReference>
<evidence type="ECO:0000313" key="3">
    <source>
        <dbReference type="EMBL" id="AEI95693.1"/>
    </source>
</evidence>
<dbReference type="InterPro" id="IPR019494">
    <property type="entry name" value="FIST_C"/>
</dbReference>
<dbReference type="Pfam" id="PF08495">
    <property type="entry name" value="FIST"/>
    <property type="match status" value="1"/>
</dbReference>
<evidence type="ECO:0000259" key="2">
    <source>
        <dbReference type="SMART" id="SM01204"/>
    </source>
</evidence>
<dbReference type="eggNOG" id="COG3287">
    <property type="taxonomic scope" value="Bacteria"/>
</dbReference>
<evidence type="ECO:0000259" key="1">
    <source>
        <dbReference type="SMART" id="SM00897"/>
    </source>
</evidence>
<dbReference type="PANTHER" id="PTHR40252">
    <property type="entry name" value="BLR0328 PROTEIN"/>
    <property type="match status" value="1"/>
</dbReference>
<dbReference type="RefSeq" id="WP_013963576.1">
    <property type="nucleotide sequence ID" value="NC_015730.1"/>
</dbReference>
<dbReference type="AlphaFoldDB" id="F7ZCC0"/>